<evidence type="ECO:0000256" key="1">
    <source>
        <dbReference type="SAM" id="MobiDB-lite"/>
    </source>
</evidence>
<sequence>MSNREAAQDPSGRSYDAMRDGEYEGETGERRNEQRDFETESWGKQQGQDDLTLQCHTMASMEPAQITAAVMSIVNNSRITLQYVQNQNLQRQARRRWQHSDESVEDVDTDFSQSTGPGNLDILVLMGQAHAVER</sequence>
<accession>M7BAT7</accession>
<evidence type="ECO:0000313" key="3">
    <source>
        <dbReference type="Proteomes" id="UP000031443"/>
    </source>
</evidence>
<dbReference type="EMBL" id="KB533022">
    <property type="protein sequence ID" value="EMP34274.1"/>
    <property type="molecule type" value="Genomic_DNA"/>
</dbReference>
<protein>
    <submittedName>
        <fullName evidence="2">Uncharacterized protein</fullName>
    </submittedName>
</protein>
<keyword evidence="3" id="KW-1185">Reference proteome</keyword>
<organism evidence="2 3">
    <name type="scientific">Chelonia mydas</name>
    <name type="common">Green sea-turtle</name>
    <name type="synonym">Chelonia agassizi</name>
    <dbReference type="NCBI Taxonomy" id="8469"/>
    <lineage>
        <taxon>Eukaryota</taxon>
        <taxon>Metazoa</taxon>
        <taxon>Chordata</taxon>
        <taxon>Craniata</taxon>
        <taxon>Vertebrata</taxon>
        <taxon>Euteleostomi</taxon>
        <taxon>Archelosauria</taxon>
        <taxon>Testudinata</taxon>
        <taxon>Testudines</taxon>
        <taxon>Cryptodira</taxon>
        <taxon>Durocryptodira</taxon>
        <taxon>Americhelydia</taxon>
        <taxon>Chelonioidea</taxon>
        <taxon>Cheloniidae</taxon>
        <taxon>Chelonia</taxon>
    </lineage>
</organism>
<feature type="region of interest" description="Disordered" evidence="1">
    <location>
        <begin position="96"/>
        <end position="118"/>
    </location>
</feature>
<feature type="region of interest" description="Disordered" evidence="1">
    <location>
        <begin position="1"/>
        <end position="49"/>
    </location>
</feature>
<dbReference type="Proteomes" id="UP000031443">
    <property type="component" value="Unassembled WGS sequence"/>
</dbReference>
<proteinExistence type="predicted"/>
<gene>
    <name evidence="2" type="ORF">UY3_08564</name>
</gene>
<dbReference type="AlphaFoldDB" id="M7BAT7"/>
<feature type="compositionally biased region" description="Basic and acidic residues" evidence="1">
    <location>
        <begin position="16"/>
        <end position="38"/>
    </location>
</feature>
<name>M7BAT7_CHEMY</name>
<reference evidence="3" key="1">
    <citation type="journal article" date="2013" name="Nat. Genet.">
        <title>The draft genomes of soft-shell turtle and green sea turtle yield insights into the development and evolution of the turtle-specific body plan.</title>
        <authorList>
            <person name="Wang Z."/>
            <person name="Pascual-Anaya J."/>
            <person name="Zadissa A."/>
            <person name="Li W."/>
            <person name="Niimura Y."/>
            <person name="Huang Z."/>
            <person name="Li C."/>
            <person name="White S."/>
            <person name="Xiong Z."/>
            <person name="Fang D."/>
            <person name="Wang B."/>
            <person name="Ming Y."/>
            <person name="Chen Y."/>
            <person name="Zheng Y."/>
            <person name="Kuraku S."/>
            <person name="Pignatelli M."/>
            <person name="Herrero J."/>
            <person name="Beal K."/>
            <person name="Nozawa M."/>
            <person name="Li Q."/>
            <person name="Wang J."/>
            <person name="Zhang H."/>
            <person name="Yu L."/>
            <person name="Shigenobu S."/>
            <person name="Wang J."/>
            <person name="Liu J."/>
            <person name="Flicek P."/>
            <person name="Searle S."/>
            <person name="Wang J."/>
            <person name="Kuratani S."/>
            <person name="Yin Y."/>
            <person name="Aken B."/>
            <person name="Zhang G."/>
            <person name="Irie N."/>
        </authorList>
    </citation>
    <scope>NUCLEOTIDE SEQUENCE [LARGE SCALE GENOMIC DNA]</scope>
</reference>
<evidence type="ECO:0000313" key="2">
    <source>
        <dbReference type="EMBL" id="EMP34274.1"/>
    </source>
</evidence>